<evidence type="ECO:0000256" key="2">
    <source>
        <dbReference type="ARBA" id="ARBA00022695"/>
    </source>
</evidence>
<dbReference type="EMBL" id="JWZT01002090">
    <property type="protein sequence ID" value="KII70338.1"/>
    <property type="molecule type" value="Genomic_DNA"/>
</dbReference>
<evidence type="ECO:0000256" key="5">
    <source>
        <dbReference type="ARBA" id="ARBA00022801"/>
    </source>
</evidence>
<dbReference type="AlphaFoldDB" id="A0A0C2JLS9"/>
<keyword evidence="3" id="KW-0540">Nuclease</keyword>
<sequence>MFNYYLVGRHFVLYTDHNPLTFINSIQDTHNRRARILMSIKEFDFTIRHISGSINVVADGLSRSSYALKSDLRVPLDSKTKKNVIESYHLDLARYGLEKTYEAMRSKMNRPNMYRDVKDYIQSSKICILYKHYQTTPNVSWYRSYQLLLYIHGISTI</sequence>
<organism evidence="9 10">
    <name type="scientific">Thelohanellus kitauei</name>
    <name type="common">Myxosporean</name>
    <dbReference type="NCBI Taxonomy" id="669202"/>
    <lineage>
        <taxon>Eukaryota</taxon>
        <taxon>Metazoa</taxon>
        <taxon>Cnidaria</taxon>
        <taxon>Myxozoa</taxon>
        <taxon>Myxosporea</taxon>
        <taxon>Bivalvulida</taxon>
        <taxon>Platysporina</taxon>
        <taxon>Myxobolidae</taxon>
        <taxon>Thelohanellus</taxon>
    </lineage>
</organism>
<dbReference type="GO" id="GO:0016787">
    <property type="term" value="F:hydrolase activity"/>
    <property type="evidence" value="ECO:0007669"/>
    <property type="project" value="UniProtKB-KW"/>
</dbReference>
<dbReference type="Gene3D" id="1.10.340.70">
    <property type="match status" value="1"/>
</dbReference>
<dbReference type="PANTHER" id="PTHR37984:SF5">
    <property type="entry name" value="PROTEIN NYNRIN-LIKE"/>
    <property type="match status" value="1"/>
</dbReference>
<dbReference type="Proteomes" id="UP000031668">
    <property type="component" value="Unassembled WGS sequence"/>
</dbReference>
<evidence type="ECO:0000313" key="9">
    <source>
        <dbReference type="EMBL" id="KII70338.1"/>
    </source>
</evidence>
<dbReference type="InterPro" id="IPR050951">
    <property type="entry name" value="Retrovirus_Pol_polyprotein"/>
</dbReference>
<gene>
    <name evidence="9" type="ORF">RF11_07143</name>
</gene>
<evidence type="ECO:0000256" key="4">
    <source>
        <dbReference type="ARBA" id="ARBA00022759"/>
    </source>
</evidence>
<dbReference type="GO" id="GO:0004519">
    <property type="term" value="F:endonuclease activity"/>
    <property type="evidence" value="ECO:0007669"/>
    <property type="project" value="UniProtKB-KW"/>
</dbReference>
<dbReference type="Pfam" id="PF17921">
    <property type="entry name" value="Integrase_H2C2"/>
    <property type="match status" value="1"/>
</dbReference>
<evidence type="ECO:0000259" key="8">
    <source>
        <dbReference type="Pfam" id="PF17921"/>
    </source>
</evidence>
<dbReference type="GO" id="GO:0003964">
    <property type="term" value="F:RNA-directed DNA polymerase activity"/>
    <property type="evidence" value="ECO:0007669"/>
    <property type="project" value="UniProtKB-KW"/>
</dbReference>
<feature type="domain" description="Reverse transcriptase RNase H-like" evidence="7">
    <location>
        <begin position="2"/>
        <end position="43"/>
    </location>
</feature>
<keyword evidence="4" id="KW-0255">Endonuclease</keyword>
<dbReference type="InterPro" id="IPR041373">
    <property type="entry name" value="RT_RNaseH"/>
</dbReference>
<evidence type="ECO:0000256" key="3">
    <source>
        <dbReference type="ARBA" id="ARBA00022722"/>
    </source>
</evidence>
<keyword evidence="2" id="KW-0548">Nucleotidyltransferase</keyword>
<name>A0A0C2JLS9_THEKT</name>
<keyword evidence="5" id="KW-0378">Hydrolase</keyword>
<comment type="caution">
    <text evidence="9">The sequence shown here is derived from an EMBL/GenBank/DDBJ whole genome shotgun (WGS) entry which is preliminary data.</text>
</comment>
<dbReference type="Pfam" id="PF17917">
    <property type="entry name" value="RT_RNaseH"/>
    <property type="match status" value="1"/>
</dbReference>
<dbReference type="InterPro" id="IPR041588">
    <property type="entry name" value="Integrase_H2C2"/>
</dbReference>
<reference evidence="9 10" key="1">
    <citation type="journal article" date="2014" name="Genome Biol. Evol.">
        <title>The genome of the myxosporean Thelohanellus kitauei shows adaptations to nutrient acquisition within its fish host.</title>
        <authorList>
            <person name="Yang Y."/>
            <person name="Xiong J."/>
            <person name="Zhou Z."/>
            <person name="Huo F."/>
            <person name="Miao W."/>
            <person name="Ran C."/>
            <person name="Liu Y."/>
            <person name="Zhang J."/>
            <person name="Feng J."/>
            <person name="Wang M."/>
            <person name="Wang M."/>
            <person name="Wang L."/>
            <person name="Yao B."/>
        </authorList>
    </citation>
    <scope>NUCLEOTIDE SEQUENCE [LARGE SCALE GENOMIC DNA]</scope>
    <source>
        <strain evidence="9">Wuqing</strain>
    </source>
</reference>
<evidence type="ECO:0000259" key="7">
    <source>
        <dbReference type="Pfam" id="PF17917"/>
    </source>
</evidence>
<proteinExistence type="predicted"/>
<keyword evidence="1" id="KW-0808">Transferase</keyword>
<dbReference type="SUPFAM" id="SSF56672">
    <property type="entry name" value="DNA/RNA polymerases"/>
    <property type="match status" value="1"/>
</dbReference>
<dbReference type="InterPro" id="IPR043502">
    <property type="entry name" value="DNA/RNA_pol_sf"/>
</dbReference>
<evidence type="ECO:0000313" key="10">
    <source>
        <dbReference type="Proteomes" id="UP000031668"/>
    </source>
</evidence>
<keyword evidence="10" id="KW-1185">Reference proteome</keyword>
<feature type="domain" description="Integrase zinc-binding" evidence="8">
    <location>
        <begin position="77"/>
        <end position="132"/>
    </location>
</feature>
<keyword evidence="6" id="KW-0695">RNA-directed DNA polymerase</keyword>
<dbReference type="OrthoDB" id="5990438at2759"/>
<evidence type="ECO:0000256" key="6">
    <source>
        <dbReference type="ARBA" id="ARBA00022918"/>
    </source>
</evidence>
<protein>
    <submittedName>
        <fullName evidence="9">Retrovirus-related Pol polyprotein from transposon 17.6</fullName>
    </submittedName>
</protein>
<evidence type="ECO:0000256" key="1">
    <source>
        <dbReference type="ARBA" id="ARBA00022679"/>
    </source>
</evidence>
<accession>A0A0C2JLS9</accession>
<dbReference type="PANTHER" id="PTHR37984">
    <property type="entry name" value="PROTEIN CBG26694"/>
    <property type="match status" value="1"/>
</dbReference>